<protein>
    <submittedName>
        <fullName evidence="1">Uncharacterized protein</fullName>
    </submittedName>
</protein>
<organism evidence="1 2">
    <name type="scientific">Solanum bulbocastanum</name>
    <name type="common">Wild potato</name>
    <dbReference type="NCBI Taxonomy" id="147425"/>
    <lineage>
        <taxon>Eukaryota</taxon>
        <taxon>Viridiplantae</taxon>
        <taxon>Streptophyta</taxon>
        <taxon>Embryophyta</taxon>
        <taxon>Tracheophyta</taxon>
        <taxon>Spermatophyta</taxon>
        <taxon>Magnoliopsida</taxon>
        <taxon>eudicotyledons</taxon>
        <taxon>Gunneridae</taxon>
        <taxon>Pentapetalae</taxon>
        <taxon>asterids</taxon>
        <taxon>lamiids</taxon>
        <taxon>Solanales</taxon>
        <taxon>Solanaceae</taxon>
        <taxon>Solanoideae</taxon>
        <taxon>Solaneae</taxon>
        <taxon>Solanum</taxon>
    </lineage>
</organism>
<dbReference type="InterPro" id="IPR011990">
    <property type="entry name" value="TPR-like_helical_dom_sf"/>
</dbReference>
<evidence type="ECO:0000313" key="2">
    <source>
        <dbReference type="Proteomes" id="UP001371456"/>
    </source>
</evidence>
<sequence length="446" mass="50591">MQGVLKAHQLARVLRRSSSPIFLNSVSRVLSPCILEDIQSSSQWRGYFNSGTIYGNYMQKECNLQRNVCQCQKCSVMLRASFSTEAGTVESGVTESVKELYDKILKSVVDQRSAPPNAWLWSLIQSCANREDANLLFDIMQRLRIFRLSNLRIHENFNCALCQEITKACVRVGAVDLGKKVLWKHSVYGLTPNIGSAHHLLLFAKQHSDVKLLVEIMNLVKKNDLILQPGTVDIVFSICSQTDNWDLICKYGKRFVKAGVKLRKTSFDTWMEFASKIGDVDALWKIEKIRSEIVKEHTLGSGLSCAKGFLIDHKPEDAAAVIHLLNQTVPDSRRQKFMAELQKLVADWPLEVIKRQKDERRKELAATLQHDIPAMLSALSNMGLKLDKQPSLFNAFMSICTCFSLRRCDTSLSGLKELFCFGKHEYPCNKIEAALWNVAYLKFSTF</sequence>
<accession>A0AAN8TGH3</accession>
<comment type="caution">
    <text evidence="1">The sequence shown here is derived from an EMBL/GenBank/DDBJ whole genome shotgun (WGS) entry which is preliminary data.</text>
</comment>
<dbReference type="AlphaFoldDB" id="A0AAN8TGH3"/>
<reference evidence="1 2" key="1">
    <citation type="submission" date="2024-02" db="EMBL/GenBank/DDBJ databases">
        <title>de novo genome assembly of Solanum bulbocastanum strain 11H21.</title>
        <authorList>
            <person name="Hosaka A.J."/>
        </authorList>
    </citation>
    <scope>NUCLEOTIDE SEQUENCE [LARGE SCALE GENOMIC DNA]</scope>
    <source>
        <tissue evidence="1">Young leaves</tissue>
    </source>
</reference>
<dbReference type="Gene3D" id="1.25.40.10">
    <property type="entry name" value="Tetratricopeptide repeat domain"/>
    <property type="match status" value="1"/>
</dbReference>
<gene>
    <name evidence="1" type="ORF">RDI58_018007</name>
</gene>
<dbReference type="PANTHER" id="PTHR47604:SF1">
    <property type="entry name" value="ADENYLYL CYCLASE"/>
    <property type="match status" value="1"/>
</dbReference>
<dbReference type="Proteomes" id="UP001371456">
    <property type="component" value="Unassembled WGS sequence"/>
</dbReference>
<name>A0AAN8TGH3_SOLBU</name>
<dbReference type="EMBL" id="JBANQN010000007">
    <property type="protein sequence ID" value="KAK6784552.1"/>
    <property type="molecule type" value="Genomic_DNA"/>
</dbReference>
<proteinExistence type="predicted"/>
<keyword evidence="2" id="KW-1185">Reference proteome</keyword>
<evidence type="ECO:0000313" key="1">
    <source>
        <dbReference type="EMBL" id="KAK6784552.1"/>
    </source>
</evidence>
<dbReference type="PANTHER" id="PTHR47604">
    <property type="entry name" value="ADENYLYL CYCLASE"/>
    <property type="match status" value="1"/>
</dbReference>